<organism evidence="1 2">
    <name type="scientific">Streptococcus equi subsp. zooepidemicus</name>
    <dbReference type="NCBI Taxonomy" id="40041"/>
    <lineage>
        <taxon>Bacteria</taxon>
        <taxon>Bacillati</taxon>
        <taxon>Bacillota</taxon>
        <taxon>Bacilli</taxon>
        <taxon>Lactobacillales</taxon>
        <taxon>Streptococcaceae</taxon>
        <taxon>Streptococcus</taxon>
    </lineage>
</organism>
<dbReference type="EMBL" id="LR134317">
    <property type="protein sequence ID" value="VEF09521.1"/>
    <property type="molecule type" value="Genomic_DNA"/>
</dbReference>
<protein>
    <submittedName>
        <fullName evidence="1">Lipoprotein</fullName>
    </submittedName>
</protein>
<name>A0A2X3V3X1_STRSZ</name>
<evidence type="ECO:0000313" key="1">
    <source>
        <dbReference type="EMBL" id="VEF09521.1"/>
    </source>
</evidence>
<accession>A0A2X3V3X1</accession>
<gene>
    <name evidence="1" type="ORF">NCTC6180_01992</name>
</gene>
<dbReference type="Proteomes" id="UP000269903">
    <property type="component" value="Chromosome"/>
</dbReference>
<dbReference type="PROSITE" id="PS51257">
    <property type="entry name" value="PROKAR_LIPOPROTEIN"/>
    <property type="match status" value="1"/>
</dbReference>
<sequence>MFGKLLSLLGFVVALTGCGVSQAEKERVVTEYSPIIIKKFQTLGYQGKITVDDYTKMIETGSERLYFTYSEEVDGKVISLKDSISIATYKSPEEDLADAEVDMGIREEAMWQQPAVKAQAAQIKQLFSELETEDLKLISVTGQSVQTISDSDGELIREDVVRGRNELSQDASNNREAGLSIGGYYHIDVSKYLKNHVLEIRIDFDWRMSEEEQDDLSGPRLDFSDRIKSLDFTCLWDGYYKVGFDRVSRSSRSGDIQDMIVLDIRGGKLVRSFSVL</sequence>
<reference evidence="1 2" key="1">
    <citation type="submission" date="2018-12" db="EMBL/GenBank/DDBJ databases">
        <authorList>
            <consortium name="Pathogen Informatics"/>
        </authorList>
    </citation>
    <scope>NUCLEOTIDE SEQUENCE [LARGE SCALE GENOMIC DNA]</scope>
    <source>
        <strain evidence="1 2">NCTC6180</strain>
    </source>
</reference>
<keyword evidence="1" id="KW-0449">Lipoprotein</keyword>
<evidence type="ECO:0000313" key="2">
    <source>
        <dbReference type="Proteomes" id="UP000269903"/>
    </source>
</evidence>
<dbReference type="STRING" id="1051072.SeseC_02543"/>
<dbReference type="AlphaFoldDB" id="A0A2X3V3X1"/>
<dbReference type="RefSeq" id="WP_111690506.1">
    <property type="nucleotide sequence ID" value="NZ_CP065059.1"/>
</dbReference>
<proteinExistence type="predicted"/>